<name>A0ABV9TZ48_9ACTN</name>
<comment type="caution">
    <text evidence="2">The sequence shown here is derived from an EMBL/GenBank/DDBJ whole genome shotgun (WGS) entry which is preliminary data.</text>
</comment>
<evidence type="ECO:0000313" key="2">
    <source>
        <dbReference type="EMBL" id="MFC4908528.1"/>
    </source>
</evidence>
<dbReference type="RefSeq" id="WP_378255276.1">
    <property type="nucleotide sequence ID" value="NZ_JBHSIT010000004.1"/>
</dbReference>
<feature type="compositionally biased region" description="Low complexity" evidence="1">
    <location>
        <begin position="22"/>
        <end position="33"/>
    </location>
</feature>
<dbReference type="EMBL" id="JBHSIT010000004">
    <property type="protein sequence ID" value="MFC4908528.1"/>
    <property type="molecule type" value="Genomic_DNA"/>
</dbReference>
<evidence type="ECO:0000313" key="3">
    <source>
        <dbReference type="Proteomes" id="UP001595872"/>
    </source>
</evidence>
<evidence type="ECO:0000256" key="1">
    <source>
        <dbReference type="SAM" id="MobiDB-lite"/>
    </source>
</evidence>
<organism evidence="2 3">
    <name type="scientific">Actinomadura gamaensis</name>
    <dbReference type="NCBI Taxonomy" id="1763541"/>
    <lineage>
        <taxon>Bacteria</taxon>
        <taxon>Bacillati</taxon>
        <taxon>Actinomycetota</taxon>
        <taxon>Actinomycetes</taxon>
        <taxon>Streptosporangiales</taxon>
        <taxon>Thermomonosporaceae</taxon>
        <taxon>Actinomadura</taxon>
    </lineage>
</organism>
<sequence length="58" mass="5777">MVEAGRDLGRRRRASAPGFGPTATVTATATAATRPSGVRLAGSDTGGGHRASPDTVVK</sequence>
<reference evidence="3" key="1">
    <citation type="journal article" date="2019" name="Int. J. Syst. Evol. Microbiol.">
        <title>The Global Catalogue of Microorganisms (GCM) 10K type strain sequencing project: providing services to taxonomists for standard genome sequencing and annotation.</title>
        <authorList>
            <consortium name="The Broad Institute Genomics Platform"/>
            <consortium name="The Broad Institute Genome Sequencing Center for Infectious Disease"/>
            <person name="Wu L."/>
            <person name="Ma J."/>
        </authorList>
    </citation>
    <scope>NUCLEOTIDE SEQUENCE [LARGE SCALE GENOMIC DNA]</scope>
    <source>
        <strain evidence="3">KLKA75</strain>
    </source>
</reference>
<dbReference type="Proteomes" id="UP001595872">
    <property type="component" value="Unassembled WGS sequence"/>
</dbReference>
<proteinExistence type="predicted"/>
<gene>
    <name evidence="2" type="ORF">ACFPCY_14450</name>
</gene>
<keyword evidence="3" id="KW-1185">Reference proteome</keyword>
<protein>
    <submittedName>
        <fullName evidence="2">Uncharacterized protein</fullName>
    </submittedName>
</protein>
<feature type="region of interest" description="Disordered" evidence="1">
    <location>
        <begin position="1"/>
        <end position="58"/>
    </location>
</feature>
<accession>A0ABV9TZ48</accession>